<dbReference type="SMR" id="A0A0D2SJ47"/>
<gene>
    <name evidence="1" type="ORF">B456_007G241700</name>
</gene>
<evidence type="ECO:0000313" key="2">
    <source>
        <dbReference type="Proteomes" id="UP000032304"/>
    </source>
</evidence>
<proteinExistence type="predicted"/>
<organism evidence="1 2">
    <name type="scientific">Gossypium raimondii</name>
    <name type="common">Peruvian cotton</name>
    <name type="synonym">Gossypium klotzschianum subsp. raimondii</name>
    <dbReference type="NCBI Taxonomy" id="29730"/>
    <lineage>
        <taxon>Eukaryota</taxon>
        <taxon>Viridiplantae</taxon>
        <taxon>Streptophyta</taxon>
        <taxon>Embryophyta</taxon>
        <taxon>Tracheophyta</taxon>
        <taxon>Spermatophyta</taxon>
        <taxon>Magnoliopsida</taxon>
        <taxon>eudicotyledons</taxon>
        <taxon>Gunneridae</taxon>
        <taxon>Pentapetalae</taxon>
        <taxon>rosids</taxon>
        <taxon>malvids</taxon>
        <taxon>Malvales</taxon>
        <taxon>Malvaceae</taxon>
        <taxon>Malvoideae</taxon>
        <taxon>Gossypium</taxon>
    </lineage>
</organism>
<reference evidence="1 2" key="1">
    <citation type="journal article" date="2012" name="Nature">
        <title>Repeated polyploidization of Gossypium genomes and the evolution of spinnable cotton fibres.</title>
        <authorList>
            <person name="Paterson A.H."/>
            <person name="Wendel J.F."/>
            <person name="Gundlach H."/>
            <person name="Guo H."/>
            <person name="Jenkins J."/>
            <person name="Jin D."/>
            <person name="Llewellyn D."/>
            <person name="Showmaker K.C."/>
            <person name="Shu S."/>
            <person name="Udall J."/>
            <person name="Yoo M.J."/>
            <person name="Byers R."/>
            <person name="Chen W."/>
            <person name="Doron-Faigenboim A."/>
            <person name="Duke M.V."/>
            <person name="Gong L."/>
            <person name="Grimwood J."/>
            <person name="Grover C."/>
            <person name="Grupp K."/>
            <person name="Hu G."/>
            <person name="Lee T.H."/>
            <person name="Li J."/>
            <person name="Lin L."/>
            <person name="Liu T."/>
            <person name="Marler B.S."/>
            <person name="Page J.T."/>
            <person name="Roberts A.W."/>
            <person name="Romanel E."/>
            <person name="Sanders W.S."/>
            <person name="Szadkowski E."/>
            <person name="Tan X."/>
            <person name="Tang H."/>
            <person name="Xu C."/>
            <person name="Wang J."/>
            <person name="Wang Z."/>
            <person name="Zhang D."/>
            <person name="Zhang L."/>
            <person name="Ashrafi H."/>
            <person name="Bedon F."/>
            <person name="Bowers J.E."/>
            <person name="Brubaker C.L."/>
            <person name="Chee P.W."/>
            <person name="Das S."/>
            <person name="Gingle A.R."/>
            <person name="Haigler C.H."/>
            <person name="Harker D."/>
            <person name="Hoffmann L.V."/>
            <person name="Hovav R."/>
            <person name="Jones D.C."/>
            <person name="Lemke C."/>
            <person name="Mansoor S."/>
            <person name="ur Rahman M."/>
            <person name="Rainville L.N."/>
            <person name="Rambani A."/>
            <person name="Reddy U.K."/>
            <person name="Rong J.K."/>
            <person name="Saranga Y."/>
            <person name="Scheffler B.E."/>
            <person name="Scheffler J.A."/>
            <person name="Stelly D.M."/>
            <person name="Triplett B.A."/>
            <person name="Van Deynze A."/>
            <person name="Vaslin M.F."/>
            <person name="Waghmare V.N."/>
            <person name="Walford S.A."/>
            <person name="Wright R.J."/>
            <person name="Zaki E.A."/>
            <person name="Zhang T."/>
            <person name="Dennis E.S."/>
            <person name="Mayer K.F."/>
            <person name="Peterson D.G."/>
            <person name="Rokhsar D.S."/>
            <person name="Wang X."/>
            <person name="Schmutz J."/>
        </authorList>
    </citation>
    <scope>NUCLEOTIDE SEQUENCE [LARGE SCALE GENOMIC DNA]</scope>
</reference>
<dbReference type="EMBL" id="CM001746">
    <property type="protein sequence ID" value="KJB44244.1"/>
    <property type="molecule type" value="Genomic_DNA"/>
</dbReference>
<protein>
    <submittedName>
        <fullName evidence="1">Uncharacterized protein</fullName>
    </submittedName>
</protein>
<accession>A0A0D2SJ47</accession>
<dbReference type="Gramene" id="KJB44244">
    <property type="protein sequence ID" value="KJB44244"/>
    <property type="gene ID" value="B456_007G241700"/>
</dbReference>
<evidence type="ECO:0000313" key="1">
    <source>
        <dbReference type="EMBL" id="KJB44244.1"/>
    </source>
</evidence>
<dbReference type="AlphaFoldDB" id="A0A0D2SJ47"/>
<sequence length="57" mass="6741">MCFNIGYKIKKGKLVRVKEYEGEEENKGLLFKELQRWKREKHIFNGEDALPSPNSTL</sequence>
<name>A0A0D2SJ47_GOSRA</name>
<dbReference type="Proteomes" id="UP000032304">
    <property type="component" value="Chromosome 7"/>
</dbReference>
<keyword evidence="2" id="KW-1185">Reference proteome</keyword>